<proteinExistence type="predicted"/>
<dbReference type="InterPro" id="IPR022893">
    <property type="entry name" value="Shikimate_DH_fam"/>
</dbReference>
<dbReference type="GO" id="GO:0004764">
    <property type="term" value="F:shikimate 3-dehydrogenase (NADP+) activity"/>
    <property type="evidence" value="ECO:0007669"/>
    <property type="project" value="InterPro"/>
</dbReference>
<reference evidence="2 3" key="1">
    <citation type="submission" date="2019-05" db="EMBL/GenBank/DDBJ databases">
        <title>We sequenced the genome of Paenibacillus hemerocallicola KCTC 33185 for further insight into its adaptation and study the phylogeny of Paenibacillus.</title>
        <authorList>
            <person name="Narsing Rao M.P."/>
        </authorList>
    </citation>
    <scope>NUCLEOTIDE SEQUENCE [LARGE SCALE GENOMIC DNA]</scope>
    <source>
        <strain evidence="2 3">KCTC 33185</strain>
    </source>
</reference>
<dbReference type="SUPFAM" id="SSF51569">
    <property type="entry name" value="Aldolase"/>
    <property type="match status" value="1"/>
</dbReference>
<dbReference type="Proteomes" id="UP000307943">
    <property type="component" value="Unassembled WGS sequence"/>
</dbReference>
<comment type="caution">
    <text evidence="2">The sequence shown here is derived from an EMBL/GenBank/DDBJ whole genome shotgun (WGS) entry which is preliminary data.</text>
</comment>
<name>A0A5C4T212_9BACL</name>
<dbReference type="GO" id="GO:0003855">
    <property type="term" value="F:3-dehydroquinate dehydratase activity"/>
    <property type="evidence" value="ECO:0007669"/>
    <property type="project" value="InterPro"/>
</dbReference>
<dbReference type="InterPro" id="IPR013785">
    <property type="entry name" value="Aldolase_TIM"/>
</dbReference>
<dbReference type="Gene3D" id="3.20.20.70">
    <property type="entry name" value="Aldolase class I"/>
    <property type="match status" value="1"/>
</dbReference>
<evidence type="ECO:0000313" key="2">
    <source>
        <dbReference type="EMBL" id="TNJ62855.1"/>
    </source>
</evidence>
<dbReference type="OrthoDB" id="9813659at2"/>
<evidence type="ECO:0000313" key="3">
    <source>
        <dbReference type="Proteomes" id="UP000307943"/>
    </source>
</evidence>
<sequence>MLGSAAIAAGGIDKTMSNTKGEIRLRPSFAKLPQPFIVNVIREKDPESAIASIKNAEYDGAIAHDLHLTSLGQPFHNYKDLRRIIASTANPQLILNYRYTNDMSDEERIKRQILAIEAGAAAIDIPADTFDPNYTSYGSAPEGSAEPNANSYNPKELSMDPAVIEKQMKLIETVHSMGAEVLLSSHTRVVMSSEQVVSHALEMQSRGADMVKIVSVCMNEDQLIEAFKSIVALKRTLKVPFQYQCHGEHGKLTRVVGPMLGSMLVFCNQRFAAHTFNEQPLVHAMRSVFQNVDWRIAKPLEEENFNQT</sequence>
<accession>A0A5C4T212</accession>
<organism evidence="2 3">
    <name type="scientific">Paenibacillus hemerocallicola</name>
    <dbReference type="NCBI Taxonomy" id="1172614"/>
    <lineage>
        <taxon>Bacteria</taxon>
        <taxon>Bacillati</taxon>
        <taxon>Bacillota</taxon>
        <taxon>Bacilli</taxon>
        <taxon>Bacillales</taxon>
        <taxon>Paenibacillaceae</taxon>
        <taxon>Paenibacillus</taxon>
    </lineage>
</organism>
<dbReference type="PANTHER" id="PTHR21089:SF1">
    <property type="entry name" value="BIFUNCTIONAL 3-DEHYDROQUINATE DEHYDRATASE_SHIKIMATE DEHYDROGENASE, CHLOROPLASTIC"/>
    <property type="match status" value="1"/>
</dbReference>
<dbReference type="PANTHER" id="PTHR21089">
    <property type="entry name" value="SHIKIMATE DEHYDROGENASE"/>
    <property type="match status" value="1"/>
</dbReference>
<dbReference type="Pfam" id="PF01487">
    <property type="entry name" value="DHquinase_I"/>
    <property type="match status" value="1"/>
</dbReference>
<dbReference type="AlphaFoldDB" id="A0A5C4T212"/>
<dbReference type="InterPro" id="IPR001381">
    <property type="entry name" value="DHquinase_I"/>
</dbReference>
<dbReference type="GO" id="GO:0009423">
    <property type="term" value="P:chorismate biosynthetic process"/>
    <property type="evidence" value="ECO:0007669"/>
    <property type="project" value="TreeGrafter"/>
</dbReference>
<keyword evidence="3" id="KW-1185">Reference proteome</keyword>
<dbReference type="GO" id="GO:0019632">
    <property type="term" value="P:shikimate metabolic process"/>
    <property type="evidence" value="ECO:0007669"/>
    <property type="project" value="TreeGrafter"/>
</dbReference>
<evidence type="ECO:0000256" key="1">
    <source>
        <dbReference type="SAM" id="MobiDB-lite"/>
    </source>
</evidence>
<feature type="region of interest" description="Disordered" evidence="1">
    <location>
        <begin position="134"/>
        <end position="154"/>
    </location>
</feature>
<gene>
    <name evidence="2" type="ORF">FE784_28570</name>
</gene>
<protein>
    <submittedName>
        <fullName evidence="2">Type I 3-dehydroquinate dehydratase</fullName>
    </submittedName>
</protein>
<dbReference type="EMBL" id="VDCQ01000052">
    <property type="protein sequence ID" value="TNJ62855.1"/>
    <property type="molecule type" value="Genomic_DNA"/>
</dbReference>